<dbReference type="InterPro" id="IPR051077">
    <property type="entry name" value="Ca-dependent_lectin"/>
</dbReference>
<protein>
    <submittedName>
        <fullName evidence="1">Uncharacterized protein</fullName>
    </submittedName>
</protein>
<dbReference type="PANTHER" id="PTHR24024">
    <property type="entry name" value="PULMONARY SURFACTANT-ASSOCIATED PROTEIN A"/>
    <property type="match status" value="1"/>
</dbReference>
<evidence type="ECO:0000313" key="2">
    <source>
        <dbReference type="Proteomes" id="UP001164746"/>
    </source>
</evidence>
<sequence>MELQIVLLATISLMKAKEETRFIDSSDFERLMLKLQIRTCGGEGHPALQRTSSSIKVYGAEYEFDFNHDGVSKLFGQNLNDEDAPCAVFKSPRATSVMIPKECFSGWTKEYKRANLLHWANNVKNFGIVKLAGDYQHASASEFICLDERPEMVVGGAVNINGKVFFLAEAVCGSLPCPHTFRGGNS</sequence>
<name>A0ABY7DAY7_MYAAR</name>
<evidence type="ECO:0000313" key="1">
    <source>
        <dbReference type="EMBL" id="WAQ93771.1"/>
    </source>
</evidence>
<organism evidence="1 2">
    <name type="scientific">Mya arenaria</name>
    <name type="common">Soft-shell clam</name>
    <dbReference type="NCBI Taxonomy" id="6604"/>
    <lineage>
        <taxon>Eukaryota</taxon>
        <taxon>Metazoa</taxon>
        <taxon>Spiralia</taxon>
        <taxon>Lophotrochozoa</taxon>
        <taxon>Mollusca</taxon>
        <taxon>Bivalvia</taxon>
        <taxon>Autobranchia</taxon>
        <taxon>Heteroconchia</taxon>
        <taxon>Euheterodonta</taxon>
        <taxon>Imparidentia</taxon>
        <taxon>Neoheterodontei</taxon>
        <taxon>Myida</taxon>
        <taxon>Myoidea</taxon>
        <taxon>Myidae</taxon>
        <taxon>Mya</taxon>
    </lineage>
</organism>
<feature type="non-terminal residue" evidence="1">
    <location>
        <position position="186"/>
    </location>
</feature>
<proteinExistence type="predicted"/>
<keyword evidence="2" id="KW-1185">Reference proteome</keyword>
<dbReference type="PANTHER" id="PTHR24024:SF18">
    <property type="entry name" value="SHORT-CHAIN COLLAGEN C4-LIKE"/>
    <property type="match status" value="1"/>
</dbReference>
<reference evidence="1" key="1">
    <citation type="submission" date="2022-11" db="EMBL/GenBank/DDBJ databases">
        <title>Centuries of genome instability and evolution in soft-shell clam transmissible cancer (bioRxiv).</title>
        <authorList>
            <person name="Hart S.F.M."/>
            <person name="Yonemitsu M.A."/>
            <person name="Giersch R.M."/>
            <person name="Beal B.F."/>
            <person name="Arriagada G."/>
            <person name="Davis B.W."/>
            <person name="Ostrander E.A."/>
            <person name="Goff S.P."/>
            <person name="Metzger M.J."/>
        </authorList>
    </citation>
    <scope>NUCLEOTIDE SEQUENCE</scope>
    <source>
        <strain evidence="1">MELC-2E11</strain>
        <tissue evidence="1">Siphon/mantle</tissue>
    </source>
</reference>
<gene>
    <name evidence="1" type="ORF">MAR_006242</name>
</gene>
<dbReference type="Proteomes" id="UP001164746">
    <property type="component" value="Chromosome 1"/>
</dbReference>
<dbReference type="EMBL" id="CP111012">
    <property type="protein sequence ID" value="WAQ93771.1"/>
    <property type="molecule type" value="Genomic_DNA"/>
</dbReference>
<accession>A0ABY7DAY7</accession>